<reference evidence="1 2" key="1">
    <citation type="submission" date="2015-09" db="EMBL/GenBank/DDBJ databases">
        <title>Draft genome sequence of Alicyclobacillus ferrooxydans DSM 22381.</title>
        <authorList>
            <person name="Hemp J."/>
        </authorList>
    </citation>
    <scope>NUCLEOTIDE SEQUENCE [LARGE SCALE GENOMIC DNA]</scope>
    <source>
        <strain evidence="1 2">TC-34</strain>
    </source>
</reference>
<keyword evidence="2" id="KW-1185">Reference proteome</keyword>
<proteinExistence type="predicted"/>
<organism evidence="1 2">
    <name type="scientific">Alicyclobacillus ferrooxydans</name>
    <dbReference type="NCBI Taxonomy" id="471514"/>
    <lineage>
        <taxon>Bacteria</taxon>
        <taxon>Bacillati</taxon>
        <taxon>Bacillota</taxon>
        <taxon>Bacilli</taxon>
        <taxon>Bacillales</taxon>
        <taxon>Alicyclobacillaceae</taxon>
        <taxon>Alicyclobacillus</taxon>
    </lineage>
</organism>
<protein>
    <submittedName>
        <fullName evidence="1">Uncharacterized protein</fullName>
    </submittedName>
</protein>
<evidence type="ECO:0000313" key="2">
    <source>
        <dbReference type="Proteomes" id="UP000050482"/>
    </source>
</evidence>
<evidence type="ECO:0000313" key="1">
    <source>
        <dbReference type="EMBL" id="KPV42760.1"/>
    </source>
</evidence>
<dbReference type="AlphaFoldDB" id="A0A0P9EUW0"/>
<name>A0A0P9EUW0_9BACL</name>
<dbReference type="RefSeq" id="WP_054970078.1">
    <property type="nucleotide sequence ID" value="NZ_LJCO01000069.1"/>
</dbReference>
<dbReference type="EMBL" id="LJCO01000069">
    <property type="protein sequence ID" value="KPV42760.1"/>
    <property type="molecule type" value="Genomic_DNA"/>
</dbReference>
<gene>
    <name evidence="1" type="ORF">AN477_15520</name>
</gene>
<accession>A0A0P9EUW0</accession>
<comment type="caution">
    <text evidence="1">The sequence shown here is derived from an EMBL/GenBank/DDBJ whole genome shotgun (WGS) entry which is preliminary data.</text>
</comment>
<dbReference type="PATRIC" id="fig|471514.4.peg.4783"/>
<dbReference type="OrthoDB" id="2475673at2"/>
<dbReference type="Proteomes" id="UP000050482">
    <property type="component" value="Unassembled WGS sequence"/>
</dbReference>
<sequence>MKSTATKGTLHGVMNRIRRGARNRAGDTVYDTVAGTVANTVANTVAGTVGDRVGDAVRSGVGNSGRSKIRKLVTGMAAVAVVFSLAGCGSSASANTTGQASAAQTGQAAQNATGSGFRRDANFKPTFVMKTNPTSLSAGKQFTMTFSMQFANRSPRTGHPGYMGPRTGNSVGAAAGSTGNRTGGYRGGYGGGNRIGNRTGGPFGGTPPTGTVQIFGNGVNQTIGLSNQNRAFSGTTTLANPGTDKVTLTVQFGSRSFTQQFTIKVAQ</sequence>